<evidence type="ECO:0000313" key="2">
    <source>
        <dbReference type="EMBL" id="MBB3110392.1"/>
    </source>
</evidence>
<proteinExistence type="predicted"/>
<keyword evidence="3" id="KW-1185">Reference proteome</keyword>
<gene>
    <name evidence="2" type="ORF">FHS18_002459</name>
</gene>
<dbReference type="SUPFAM" id="SSF51905">
    <property type="entry name" value="FAD/NAD(P)-binding domain"/>
    <property type="match status" value="1"/>
</dbReference>
<evidence type="ECO:0000259" key="1">
    <source>
        <dbReference type="Pfam" id="PF01494"/>
    </source>
</evidence>
<dbReference type="InterPro" id="IPR036188">
    <property type="entry name" value="FAD/NAD-bd_sf"/>
</dbReference>
<comment type="caution">
    <text evidence="2">The sequence shown here is derived from an EMBL/GenBank/DDBJ whole genome shotgun (WGS) entry which is preliminary data.</text>
</comment>
<dbReference type="Proteomes" id="UP000570361">
    <property type="component" value="Unassembled WGS sequence"/>
</dbReference>
<reference evidence="2 3" key="1">
    <citation type="submission" date="2020-08" db="EMBL/GenBank/DDBJ databases">
        <title>Genomic Encyclopedia of Type Strains, Phase III (KMG-III): the genomes of soil and plant-associated and newly described type strains.</title>
        <authorList>
            <person name="Whitman W."/>
        </authorList>
    </citation>
    <scope>NUCLEOTIDE SEQUENCE [LARGE SCALE GENOMIC DNA]</scope>
    <source>
        <strain evidence="2 3">CECT 5862</strain>
    </source>
</reference>
<dbReference type="PANTHER" id="PTHR42685:SF22">
    <property type="entry name" value="CONDITIONED MEDIUM FACTOR RECEPTOR 1"/>
    <property type="match status" value="1"/>
</dbReference>
<dbReference type="InterPro" id="IPR002938">
    <property type="entry name" value="FAD-bd"/>
</dbReference>
<dbReference type="Pfam" id="PF01494">
    <property type="entry name" value="FAD_binding_3"/>
    <property type="match status" value="1"/>
</dbReference>
<sequence>MDKPDVIIVGAGPAGSTMARLLARHGIQVLLLEAKRHPRRKPCGESLNPGAVQALRRMGLNLEQPIIVEAPVIEGWRLHFNRTKLAVQFPGSVRGITCARDKLDHWLVDEAVQAGTELWQGVRVERLLRENGRVTGVLCRMENGQTVKKQARLIIGADGLRSTVGREAGLTKLGQLRKAAFTFHMEGVRELDPFIELHLQKGMVVGMAPVGEGLANLTVGMPSELAKNAARRKEDFVREVLGQMPHLTKRIETARLTDALLGCGPFECRGSAAAAGVILIGDAAGYYDPLTGQGIYRALRSAEMAAPMVMAALRSGLDGPLYRYNRIIREEFANAGRLQRYIELASRSPLVFKSALRGLALNRFWRERLTSVIGDIVPDGI</sequence>
<dbReference type="Gene3D" id="3.50.50.60">
    <property type="entry name" value="FAD/NAD(P)-binding domain"/>
    <property type="match status" value="1"/>
</dbReference>
<dbReference type="EMBL" id="JACHXK010000004">
    <property type="protein sequence ID" value="MBB3110392.1"/>
    <property type="molecule type" value="Genomic_DNA"/>
</dbReference>
<dbReference type="GO" id="GO:0016628">
    <property type="term" value="F:oxidoreductase activity, acting on the CH-CH group of donors, NAD or NADP as acceptor"/>
    <property type="evidence" value="ECO:0007669"/>
    <property type="project" value="InterPro"/>
</dbReference>
<dbReference type="GO" id="GO:0071949">
    <property type="term" value="F:FAD binding"/>
    <property type="evidence" value="ECO:0007669"/>
    <property type="project" value="InterPro"/>
</dbReference>
<organism evidence="2 3">
    <name type="scientific">Paenibacillus phyllosphaerae</name>
    <dbReference type="NCBI Taxonomy" id="274593"/>
    <lineage>
        <taxon>Bacteria</taxon>
        <taxon>Bacillati</taxon>
        <taxon>Bacillota</taxon>
        <taxon>Bacilli</taxon>
        <taxon>Bacillales</taxon>
        <taxon>Paenibacillaceae</taxon>
        <taxon>Paenibacillus</taxon>
    </lineage>
</organism>
<dbReference type="AlphaFoldDB" id="A0A7W5AXB1"/>
<evidence type="ECO:0000313" key="3">
    <source>
        <dbReference type="Proteomes" id="UP000570361"/>
    </source>
</evidence>
<dbReference type="InterPro" id="IPR011777">
    <property type="entry name" value="Geranylgeranyl_Rdtase_fam"/>
</dbReference>
<dbReference type="InterPro" id="IPR050407">
    <property type="entry name" value="Geranylgeranyl_reductase"/>
</dbReference>
<dbReference type="NCBIfam" id="TIGR02032">
    <property type="entry name" value="GG-red-SF"/>
    <property type="match status" value="1"/>
</dbReference>
<name>A0A7W5AXB1_9BACL</name>
<dbReference type="PANTHER" id="PTHR42685">
    <property type="entry name" value="GERANYLGERANYL DIPHOSPHATE REDUCTASE"/>
    <property type="match status" value="1"/>
</dbReference>
<feature type="domain" description="FAD-binding" evidence="1">
    <location>
        <begin position="5"/>
        <end position="325"/>
    </location>
</feature>
<accession>A0A7W5AXB1</accession>
<dbReference type="PRINTS" id="PR00420">
    <property type="entry name" value="RNGMNOXGNASE"/>
</dbReference>
<dbReference type="RefSeq" id="WP_183600282.1">
    <property type="nucleotide sequence ID" value="NZ_JACHXK010000004.1"/>
</dbReference>
<protein>
    <submittedName>
        <fullName evidence="2">Geranylgeranyl reductase family protein</fullName>
    </submittedName>
</protein>